<sequence>MTFQTSSKTIKLGATAIFIRKDNEKLREQIFTLPVMMIVVLSLLSERPS</sequence>
<dbReference type="EMBL" id="JACJSI010000042">
    <property type="protein sequence ID" value="MBD2531805.1"/>
    <property type="molecule type" value="Genomic_DNA"/>
</dbReference>
<reference evidence="1 2" key="1">
    <citation type="journal article" date="2020" name="ISME J.">
        <title>Comparative genomics reveals insights into cyanobacterial evolution and habitat adaptation.</title>
        <authorList>
            <person name="Chen M.Y."/>
            <person name="Teng W.K."/>
            <person name="Zhao L."/>
            <person name="Hu C.X."/>
            <person name="Zhou Y.K."/>
            <person name="Han B.P."/>
            <person name="Song L.R."/>
            <person name="Shu W.S."/>
        </authorList>
    </citation>
    <scope>NUCLEOTIDE SEQUENCE [LARGE SCALE GENOMIC DNA]</scope>
    <source>
        <strain evidence="1 2">FACHB-838</strain>
    </source>
</reference>
<organism evidence="1 2">
    <name type="scientific">Nostoc flagelliforme FACHB-838</name>
    <dbReference type="NCBI Taxonomy" id="2692904"/>
    <lineage>
        <taxon>Bacteria</taxon>
        <taxon>Bacillati</taxon>
        <taxon>Cyanobacteriota</taxon>
        <taxon>Cyanophyceae</taxon>
        <taxon>Nostocales</taxon>
        <taxon>Nostocaceae</taxon>
        <taxon>Nostoc</taxon>
    </lineage>
</organism>
<keyword evidence="2" id="KW-1185">Reference proteome</keyword>
<evidence type="ECO:0000313" key="2">
    <source>
        <dbReference type="Proteomes" id="UP000623440"/>
    </source>
</evidence>
<accession>A0ABR8DR12</accession>
<name>A0ABR8DR12_9NOSO</name>
<gene>
    <name evidence="1" type="ORF">H6G97_20280</name>
</gene>
<evidence type="ECO:0008006" key="3">
    <source>
        <dbReference type="Google" id="ProtNLM"/>
    </source>
</evidence>
<comment type="caution">
    <text evidence="1">The sequence shown here is derived from an EMBL/GenBank/DDBJ whole genome shotgun (WGS) entry which is preliminary data.</text>
</comment>
<protein>
    <recommendedName>
        <fullName evidence="3">Transposase</fullName>
    </recommendedName>
</protein>
<proteinExistence type="predicted"/>
<evidence type="ECO:0000313" key="1">
    <source>
        <dbReference type="EMBL" id="MBD2531805.1"/>
    </source>
</evidence>
<dbReference type="Proteomes" id="UP000623440">
    <property type="component" value="Unassembled WGS sequence"/>
</dbReference>